<reference evidence="3" key="2">
    <citation type="journal article" date="2008" name="Nucleic Acids Res.">
        <title>The rice annotation project database (RAP-DB): 2008 update.</title>
        <authorList>
            <consortium name="The rice annotation project (RAP)"/>
        </authorList>
    </citation>
    <scope>GENOME REANNOTATION</scope>
    <source>
        <strain evidence="3">cv. Nipponbare</strain>
    </source>
</reference>
<organism evidence="2 3">
    <name type="scientific">Oryza sativa subsp. japonica</name>
    <name type="common">Rice</name>
    <dbReference type="NCBI Taxonomy" id="39947"/>
    <lineage>
        <taxon>Eukaryota</taxon>
        <taxon>Viridiplantae</taxon>
        <taxon>Streptophyta</taxon>
        <taxon>Embryophyta</taxon>
        <taxon>Tracheophyta</taxon>
        <taxon>Spermatophyta</taxon>
        <taxon>Magnoliopsida</taxon>
        <taxon>Liliopsida</taxon>
        <taxon>Poales</taxon>
        <taxon>Poaceae</taxon>
        <taxon>BOP clade</taxon>
        <taxon>Oryzoideae</taxon>
        <taxon>Oryzeae</taxon>
        <taxon>Oryzinae</taxon>
        <taxon>Oryza</taxon>
        <taxon>Oryza sativa</taxon>
    </lineage>
</organism>
<name>Q2R7L5_ORYSJ</name>
<evidence type="ECO:0000256" key="1">
    <source>
        <dbReference type="SAM" id="MobiDB-lite"/>
    </source>
</evidence>
<protein>
    <submittedName>
        <fullName evidence="2">Uncharacterized protein</fullName>
    </submittedName>
</protein>
<accession>Q2R7L5</accession>
<feature type="compositionally biased region" description="Basic and acidic residues" evidence="1">
    <location>
        <begin position="39"/>
        <end position="60"/>
    </location>
</feature>
<evidence type="ECO:0000313" key="3">
    <source>
        <dbReference type="Proteomes" id="UP000000763"/>
    </source>
</evidence>
<gene>
    <name evidence="2" type="ordered locus">LOC_Os11g15710</name>
</gene>
<dbReference type="Proteomes" id="UP000000763">
    <property type="component" value="Chromosome 11"/>
</dbReference>
<proteinExistence type="predicted"/>
<sequence length="96" mass="10831">MEQLPQPPSIAHTELLCRPYSSLLSFQPQRVDAGAVETDLDHTRDGHEWVEEGEANEERKAARKRRRGSVRPADEDGDEQSVGGHPDLKKTLTWTL</sequence>
<dbReference type="EMBL" id="AC145810">
    <property type="protein sequence ID" value="AAX95914.1"/>
    <property type="molecule type" value="Genomic_DNA"/>
</dbReference>
<feature type="region of interest" description="Disordered" evidence="1">
    <location>
        <begin position="29"/>
        <end position="96"/>
    </location>
</feature>
<dbReference type="AlphaFoldDB" id="Q2R7L5"/>
<reference evidence="3" key="1">
    <citation type="journal article" date="2005" name="Nature">
        <title>The map-based sequence of the rice genome.</title>
        <authorList>
            <consortium name="International rice genome sequencing project (IRGSP)"/>
            <person name="Matsumoto T."/>
            <person name="Wu J."/>
            <person name="Kanamori H."/>
            <person name="Katayose Y."/>
            <person name="Fujisawa M."/>
            <person name="Namiki N."/>
            <person name="Mizuno H."/>
            <person name="Yamamoto K."/>
            <person name="Antonio B.A."/>
            <person name="Baba T."/>
            <person name="Sakata K."/>
            <person name="Nagamura Y."/>
            <person name="Aoki H."/>
            <person name="Arikawa K."/>
            <person name="Arita K."/>
            <person name="Bito T."/>
            <person name="Chiden Y."/>
            <person name="Fujitsuka N."/>
            <person name="Fukunaka R."/>
            <person name="Hamada M."/>
            <person name="Harada C."/>
            <person name="Hayashi A."/>
            <person name="Hijishita S."/>
            <person name="Honda M."/>
            <person name="Hosokawa S."/>
            <person name="Ichikawa Y."/>
            <person name="Idonuma A."/>
            <person name="Iijima M."/>
            <person name="Ikeda M."/>
            <person name="Ikeno M."/>
            <person name="Ito K."/>
            <person name="Ito S."/>
            <person name="Ito T."/>
            <person name="Ito Y."/>
            <person name="Ito Y."/>
            <person name="Iwabuchi A."/>
            <person name="Kamiya K."/>
            <person name="Karasawa W."/>
            <person name="Kurita K."/>
            <person name="Katagiri S."/>
            <person name="Kikuta A."/>
            <person name="Kobayashi H."/>
            <person name="Kobayashi N."/>
            <person name="Machita K."/>
            <person name="Maehara T."/>
            <person name="Masukawa M."/>
            <person name="Mizubayashi T."/>
            <person name="Mukai Y."/>
            <person name="Nagasaki H."/>
            <person name="Nagata Y."/>
            <person name="Naito S."/>
            <person name="Nakashima M."/>
            <person name="Nakama Y."/>
            <person name="Nakamichi Y."/>
            <person name="Nakamura M."/>
            <person name="Meguro A."/>
            <person name="Negishi M."/>
            <person name="Ohta I."/>
            <person name="Ohta T."/>
            <person name="Okamoto M."/>
            <person name="Ono N."/>
            <person name="Saji S."/>
            <person name="Sakaguchi M."/>
            <person name="Sakai K."/>
            <person name="Shibata M."/>
            <person name="Shimokawa T."/>
            <person name="Song J."/>
            <person name="Takazaki Y."/>
            <person name="Terasawa K."/>
            <person name="Tsugane M."/>
            <person name="Tsuji K."/>
            <person name="Ueda S."/>
            <person name="Waki K."/>
            <person name="Yamagata H."/>
            <person name="Yamamoto M."/>
            <person name="Yamamoto S."/>
            <person name="Yamane H."/>
            <person name="Yoshiki S."/>
            <person name="Yoshihara R."/>
            <person name="Yukawa K."/>
            <person name="Zhong H."/>
            <person name="Yano M."/>
            <person name="Yuan Q."/>
            <person name="Ouyang S."/>
            <person name="Liu J."/>
            <person name="Jones K.M."/>
            <person name="Gansberger K."/>
            <person name="Moffat K."/>
            <person name="Hill J."/>
            <person name="Bera J."/>
            <person name="Fadrosh D."/>
            <person name="Jin S."/>
            <person name="Johri S."/>
            <person name="Kim M."/>
            <person name="Overton L."/>
            <person name="Reardon M."/>
            <person name="Tsitrin T."/>
            <person name="Vuong H."/>
            <person name="Weaver B."/>
            <person name="Ciecko A."/>
            <person name="Tallon L."/>
            <person name="Jackson J."/>
            <person name="Pai G."/>
            <person name="Aken S.V."/>
            <person name="Utterback T."/>
            <person name="Reidmuller S."/>
            <person name="Feldblyum T."/>
            <person name="Hsiao J."/>
            <person name="Zismann V."/>
            <person name="Iobst S."/>
            <person name="de Vazeille A.R."/>
            <person name="Buell C.R."/>
            <person name="Ying K."/>
            <person name="Li Y."/>
            <person name="Lu T."/>
            <person name="Huang Y."/>
            <person name="Zhao Q."/>
            <person name="Feng Q."/>
            <person name="Zhang L."/>
            <person name="Zhu J."/>
            <person name="Weng Q."/>
            <person name="Mu J."/>
            <person name="Lu Y."/>
            <person name="Fan D."/>
            <person name="Liu Y."/>
            <person name="Guan J."/>
            <person name="Zhang Y."/>
            <person name="Yu S."/>
            <person name="Liu X."/>
            <person name="Zhang Y."/>
            <person name="Hong G."/>
            <person name="Han B."/>
            <person name="Choisne N."/>
            <person name="Demange N."/>
            <person name="Orjeda G."/>
            <person name="Samain S."/>
            <person name="Cattolico L."/>
            <person name="Pelletier E."/>
            <person name="Couloux A."/>
            <person name="Segurens B."/>
            <person name="Wincker P."/>
            <person name="D'Hont A."/>
            <person name="Scarpelli C."/>
            <person name="Weissenbach J."/>
            <person name="Salanoubat M."/>
            <person name="Quetier F."/>
            <person name="Yu Y."/>
            <person name="Kim H.R."/>
            <person name="Rambo T."/>
            <person name="Currie J."/>
            <person name="Collura K."/>
            <person name="Luo M."/>
            <person name="Yang T."/>
            <person name="Ammiraju J.S.S."/>
            <person name="Engler F."/>
            <person name="Soderlund C."/>
            <person name="Wing R.A."/>
            <person name="Palmer L.E."/>
            <person name="de la Bastide M."/>
            <person name="Spiegel L."/>
            <person name="Nascimento L."/>
            <person name="Zutavern T."/>
            <person name="O'Shaughnessy A."/>
            <person name="Dike S."/>
            <person name="Dedhia N."/>
            <person name="Preston R."/>
            <person name="Balija V."/>
            <person name="McCombie W.R."/>
            <person name="Chow T."/>
            <person name="Chen H."/>
            <person name="Chung M."/>
            <person name="Chen C."/>
            <person name="Shaw J."/>
            <person name="Wu H."/>
            <person name="Hsiao K."/>
            <person name="Chao Y."/>
            <person name="Chu M."/>
            <person name="Cheng C."/>
            <person name="Hour A."/>
            <person name="Lee P."/>
            <person name="Lin S."/>
            <person name="Lin Y."/>
            <person name="Liou J."/>
            <person name="Liu S."/>
            <person name="Hsing Y."/>
            <person name="Raghuvanshi S."/>
            <person name="Mohanty A."/>
            <person name="Bharti A.K."/>
            <person name="Gaur A."/>
            <person name="Gupta V."/>
            <person name="Kumar D."/>
            <person name="Ravi V."/>
            <person name="Vij S."/>
            <person name="Kapur A."/>
            <person name="Khurana P."/>
            <person name="Khurana P."/>
            <person name="Khurana J.P."/>
            <person name="Tyagi A.K."/>
            <person name="Gaikwad K."/>
            <person name="Singh A."/>
            <person name="Dalal V."/>
            <person name="Srivastava S."/>
            <person name="Dixit A."/>
            <person name="Pal A.K."/>
            <person name="Ghazi I.A."/>
            <person name="Yadav M."/>
            <person name="Pandit A."/>
            <person name="Bhargava A."/>
            <person name="Sureshbabu K."/>
            <person name="Batra K."/>
            <person name="Sharma T.R."/>
            <person name="Mohapatra T."/>
            <person name="Singh N.K."/>
            <person name="Messing J."/>
            <person name="Nelson A.B."/>
            <person name="Fuks G."/>
            <person name="Kavchok S."/>
            <person name="Keizer G."/>
            <person name="Linton E."/>
            <person name="Llaca V."/>
            <person name="Song R."/>
            <person name="Tanyolac B."/>
            <person name="Young S."/>
            <person name="Ho-Il K."/>
            <person name="Hahn J.H."/>
            <person name="Sangsakoo G."/>
            <person name="Vanavichit A."/>
            <person name="de Mattos Luiz.A.T."/>
            <person name="Zimmer P.D."/>
            <person name="Malone G."/>
            <person name="Dellagostin O."/>
            <person name="de Oliveira A.C."/>
            <person name="Bevan M."/>
            <person name="Bancroft I."/>
            <person name="Minx P."/>
            <person name="Cordum H."/>
            <person name="Wilson R."/>
            <person name="Cheng Z."/>
            <person name="Jin W."/>
            <person name="Jiang J."/>
            <person name="Leong S.A."/>
            <person name="Iwama H."/>
            <person name="Gojobori T."/>
            <person name="Itoh T."/>
            <person name="Niimura Y."/>
            <person name="Fujii Y."/>
            <person name="Habara T."/>
            <person name="Sakai H."/>
            <person name="Sato Y."/>
            <person name="Wilson G."/>
            <person name="Kumar K."/>
            <person name="McCouch S."/>
            <person name="Juretic N."/>
            <person name="Hoen D."/>
            <person name="Wright S."/>
            <person name="Bruskiewich R."/>
            <person name="Bureau T."/>
            <person name="Miyao A."/>
            <person name="Hirochika H."/>
            <person name="Nishikawa T."/>
            <person name="Kadowaki K."/>
            <person name="Sugiura M."/>
            <person name="Burr B."/>
            <person name="Sasaki T."/>
        </authorList>
    </citation>
    <scope>NUCLEOTIDE SEQUENCE [LARGE SCALE GENOMIC DNA]</scope>
    <source>
        <strain evidence="3">cv. Nipponbare</strain>
    </source>
</reference>
<evidence type="ECO:0000313" key="2">
    <source>
        <dbReference type="EMBL" id="AAX95914.1"/>
    </source>
</evidence>